<dbReference type="RefSeq" id="WP_068804722.1">
    <property type="nucleotide sequence ID" value="NZ_LXND01000001.1"/>
</dbReference>
<dbReference type="InterPro" id="IPR055080">
    <property type="entry name" value="Gal80p-like_C"/>
</dbReference>
<evidence type="ECO:0000313" key="6">
    <source>
        <dbReference type="Proteomes" id="UP001275867"/>
    </source>
</evidence>
<dbReference type="Gene3D" id="3.40.50.720">
    <property type="entry name" value="NAD(P)-binding Rossmann-like Domain"/>
    <property type="match status" value="1"/>
</dbReference>
<protein>
    <submittedName>
        <fullName evidence="3">Gfo/Idh/MocA family oxidoreductase</fullName>
    </submittedName>
</protein>
<evidence type="ECO:0000313" key="5">
    <source>
        <dbReference type="Proteomes" id="UP000077280"/>
    </source>
</evidence>
<evidence type="ECO:0000259" key="2">
    <source>
        <dbReference type="Pfam" id="PF22685"/>
    </source>
</evidence>
<gene>
    <name evidence="4" type="ORF">A7K95_00255</name>
    <name evidence="3" type="ORF">GA842_08185</name>
</gene>
<proteinExistence type="predicted"/>
<dbReference type="EMBL" id="LXND01000001">
    <property type="protein sequence ID" value="OAD65031.1"/>
    <property type="molecule type" value="Genomic_DNA"/>
</dbReference>
<sequence>MKTINVGLIGIGTWAQYGVIPILNLLPQFRLLAIQSRSLNKAQNFAQGHKVPFYYDDEDKLLRNDKIDLIMVTTPAPTHFQYARKAILAGKNVYTEWPLTTNKTQSQELVDLAQENHVRTFVGFQRRYSPSARFFKDLLDQKRIGKIRSARVSIGVEAFARIMPENYEWTTKSENYTDVLTVDVGHFADLLFHLVGQPNLVIGLTANQFKQTTLFDKKKRTKKVPYGLPNNVTVMGTLLESQQLFVINAEGAQDNISGMQLEVTGNDGVLMLTNTRAYQNEADNKLLLLDKNHDTFTRLTIPGKYDTLPKNDLDNSVQDAGYYYQAIAGDLMNDKHTTPSFETAVQMHEFISKIIDSNKKLREGE</sequence>
<dbReference type="Proteomes" id="UP000077280">
    <property type="component" value="Unassembled WGS sequence"/>
</dbReference>
<dbReference type="InterPro" id="IPR051317">
    <property type="entry name" value="Gfo/Idh/MocA_oxidoreduct"/>
</dbReference>
<evidence type="ECO:0000313" key="3">
    <source>
        <dbReference type="EMBL" id="MDV7694841.1"/>
    </source>
</evidence>
<dbReference type="PANTHER" id="PTHR43708">
    <property type="entry name" value="CONSERVED EXPRESSED OXIDOREDUCTASE (EUROFUNG)"/>
    <property type="match status" value="1"/>
</dbReference>
<dbReference type="AlphaFoldDB" id="A0AAP5TE17"/>
<reference evidence="4 5" key="1">
    <citation type="submission" date="2016-05" db="EMBL/GenBank/DDBJ databases">
        <title>Draft genome sequence of Pediococcus parvulus 2.6, a probiotic beta-glucan producer strain.</title>
        <authorList>
            <person name="Mohedano M.L."/>
            <person name="Perez-Ramos A."/>
            <person name="Duenas M.T."/>
            <person name="Lamontanara A."/>
            <person name="Orru L."/>
            <person name="Spano G."/>
            <person name="Capozzi V."/>
            <person name="Lopez P."/>
        </authorList>
    </citation>
    <scope>NUCLEOTIDE SEQUENCE [LARGE SCALE GENOMIC DNA]</scope>
    <source>
        <strain evidence="4 5">2.6</strain>
    </source>
</reference>
<dbReference type="InterPro" id="IPR000683">
    <property type="entry name" value="Gfo/Idh/MocA-like_OxRdtase_N"/>
</dbReference>
<dbReference type="Proteomes" id="UP001275867">
    <property type="component" value="Unassembled WGS sequence"/>
</dbReference>
<dbReference type="GO" id="GO:0000166">
    <property type="term" value="F:nucleotide binding"/>
    <property type="evidence" value="ECO:0007669"/>
    <property type="project" value="InterPro"/>
</dbReference>
<feature type="domain" description="Gal80p-like C-terminal" evidence="2">
    <location>
        <begin position="130"/>
        <end position="273"/>
    </location>
</feature>
<name>A0AAP5TE17_9LACO</name>
<accession>A0AAP5TE17</accession>
<dbReference type="Pfam" id="PF01408">
    <property type="entry name" value="GFO_IDH_MocA"/>
    <property type="match status" value="1"/>
</dbReference>
<dbReference type="Gene3D" id="3.30.360.10">
    <property type="entry name" value="Dihydrodipicolinate Reductase, domain 2"/>
    <property type="match status" value="1"/>
</dbReference>
<keyword evidence="5" id="KW-1185">Reference proteome</keyword>
<dbReference type="SUPFAM" id="SSF55347">
    <property type="entry name" value="Glyceraldehyde-3-phosphate dehydrogenase-like, C-terminal domain"/>
    <property type="match status" value="1"/>
</dbReference>
<evidence type="ECO:0000313" key="4">
    <source>
        <dbReference type="EMBL" id="OAD65031.1"/>
    </source>
</evidence>
<feature type="domain" description="Gfo/Idh/MocA-like oxidoreductase N-terminal" evidence="1">
    <location>
        <begin position="4"/>
        <end position="124"/>
    </location>
</feature>
<dbReference type="EMBL" id="WERX01000026">
    <property type="protein sequence ID" value="MDV7694841.1"/>
    <property type="molecule type" value="Genomic_DNA"/>
</dbReference>
<dbReference type="PANTHER" id="PTHR43708:SF1">
    <property type="entry name" value="GALACTOSE_LACTOSE METABOLISM REGULATORY PROTEIN GAL80"/>
    <property type="match status" value="1"/>
</dbReference>
<dbReference type="Pfam" id="PF22685">
    <property type="entry name" value="Gal80p_C-like"/>
    <property type="match status" value="1"/>
</dbReference>
<evidence type="ECO:0000259" key="1">
    <source>
        <dbReference type="Pfam" id="PF01408"/>
    </source>
</evidence>
<dbReference type="SUPFAM" id="SSF51735">
    <property type="entry name" value="NAD(P)-binding Rossmann-fold domains"/>
    <property type="match status" value="1"/>
</dbReference>
<dbReference type="InterPro" id="IPR036291">
    <property type="entry name" value="NAD(P)-bd_dom_sf"/>
</dbReference>
<comment type="caution">
    <text evidence="3">The sequence shown here is derived from an EMBL/GenBank/DDBJ whole genome shotgun (WGS) entry which is preliminary data.</text>
</comment>
<reference evidence="3" key="2">
    <citation type="submission" date="2019-10" db="EMBL/GenBank/DDBJ databases">
        <title>Malate fermentation in French cider.</title>
        <authorList>
            <person name="Cousin F.J."/>
            <person name="Medina Fernandez S."/>
            <person name="Misery B."/>
            <person name="Laplace J.-M."/>
            <person name="Cretenet M."/>
        </authorList>
    </citation>
    <scope>NUCLEOTIDE SEQUENCE</scope>
    <source>
        <strain evidence="3">UCMA15901</strain>
    </source>
</reference>
<organism evidence="3 6">
    <name type="scientific">Pediococcus parvulus</name>
    <dbReference type="NCBI Taxonomy" id="54062"/>
    <lineage>
        <taxon>Bacteria</taxon>
        <taxon>Bacillati</taxon>
        <taxon>Bacillota</taxon>
        <taxon>Bacilli</taxon>
        <taxon>Lactobacillales</taxon>
        <taxon>Lactobacillaceae</taxon>
        <taxon>Pediococcus</taxon>
    </lineage>
</organism>